<evidence type="ECO:0000313" key="13">
    <source>
        <dbReference type="Proteomes" id="UP000317691"/>
    </source>
</evidence>
<protein>
    <recommendedName>
        <fullName evidence="7 8">UDP-N-acetylmuramoylalanine--D-glutamate ligase</fullName>
        <ecNumber evidence="7 8">6.3.2.9</ecNumber>
    </recommendedName>
    <alternativeName>
        <fullName evidence="7">D-glutamic acid-adding enzyme</fullName>
    </alternativeName>
    <alternativeName>
        <fullName evidence="7">UDP-N-acetylmuramoyl-L-alanyl-D-glutamate synthetase</fullName>
    </alternativeName>
</protein>
<dbReference type="GO" id="GO:0005737">
    <property type="term" value="C:cytoplasm"/>
    <property type="evidence" value="ECO:0007669"/>
    <property type="project" value="UniProtKB-SubCell"/>
</dbReference>
<dbReference type="Pfam" id="PF02875">
    <property type="entry name" value="Mur_ligase_C"/>
    <property type="match status" value="1"/>
</dbReference>
<evidence type="ECO:0000259" key="11">
    <source>
        <dbReference type="Pfam" id="PF08245"/>
    </source>
</evidence>
<proteinExistence type="inferred from homology"/>
<sequence length="491" mass="53644">MEGAARGRPILDRRRARRPGRLEHAEAAMNTTKSPPWFAGRRVLVVGLARSGTAAARLLLKYGANVRAIDRRRRDEISGDAADLERRGMEARYATMDPSALEGRDLVVASPGVPADLPLFVEAERRGIPIAPEIELGFAVAKAPTVAVTGTNGKSTTVELLGAMGRNAGRKTEVLGNIGTALSERAEEVPEDGFLVVEVSSFQLELCTRFRPRVGVILNVTPDHLDRHGTIDRYAEIKVKMFANQTAEDFRVQPLGDPRLTRLLQPMRSHPIWFGFADPTGDGVWESEGSIRYRVAGREGTLMRRDEALLQGPHNTENLCAATAAAMALGVPARAVVKTLREFRGLPHRLALVAEVEGVRYVNDSKATNVDALRRALESFDSPIVLIAGGRDKDGDFASIAPLVRERVRQAVYVGEATSKLEQAWPRVPSVRAKTLEDAVQLARTHATAGGVVLLSPGCASFDMFRNFEERGARFEAAVLELKRSLTRAKR</sequence>
<evidence type="ECO:0000256" key="5">
    <source>
        <dbReference type="ARBA" id="ARBA00022741"/>
    </source>
</evidence>
<evidence type="ECO:0000259" key="10">
    <source>
        <dbReference type="Pfam" id="PF02875"/>
    </source>
</evidence>
<dbReference type="EMBL" id="VBOZ01000017">
    <property type="protein sequence ID" value="TMQ64754.1"/>
    <property type="molecule type" value="Genomic_DNA"/>
</dbReference>
<accession>A0A538TMA6</accession>
<dbReference type="HAMAP" id="MF_00639">
    <property type="entry name" value="MurD"/>
    <property type="match status" value="1"/>
</dbReference>
<dbReference type="GO" id="GO:0071555">
    <property type="term" value="P:cell wall organization"/>
    <property type="evidence" value="ECO:0007669"/>
    <property type="project" value="UniProtKB-KW"/>
</dbReference>
<comment type="subcellular location">
    <subcellularLocation>
        <location evidence="1 7 8">Cytoplasm</location>
    </subcellularLocation>
</comment>
<evidence type="ECO:0000256" key="3">
    <source>
        <dbReference type="ARBA" id="ARBA00022490"/>
    </source>
</evidence>
<keyword evidence="7 8" id="KW-0132">Cell division</keyword>
<dbReference type="GO" id="GO:0008764">
    <property type="term" value="F:UDP-N-acetylmuramoylalanine-D-glutamate ligase activity"/>
    <property type="evidence" value="ECO:0007669"/>
    <property type="project" value="UniProtKB-UniRule"/>
</dbReference>
<evidence type="ECO:0000256" key="9">
    <source>
        <dbReference type="SAM" id="MobiDB-lite"/>
    </source>
</evidence>
<dbReference type="SUPFAM" id="SSF53244">
    <property type="entry name" value="MurD-like peptide ligases, peptide-binding domain"/>
    <property type="match status" value="1"/>
</dbReference>
<keyword evidence="5 7" id="KW-0547">Nucleotide-binding</keyword>
<dbReference type="InterPro" id="IPR005762">
    <property type="entry name" value="MurD"/>
</dbReference>
<evidence type="ECO:0000256" key="6">
    <source>
        <dbReference type="ARBA" id="ARBA00022840"/>
    </source>
</evidence>
<organism evidence="12 13">
    <name type="scientific">Eiseniibacteriota bacterium</name>
    <dbReference type="NCBI Taxonomy" id="2212470"/>
    <lineage>
        <taxon>Bacteria</taxon>
        <taxon>Candidatus Eiseniibacteriota</taxon>
    </lineage>
</organism>
<dbReference type="PANTHER" id="PTHR43692">
    <property type="entry name" value="UDP-N-ACETYLMURAMOYLALANINE--D-GLUTAMATE LIGASE"/>
    <property type="match status" value="1"/>
</dbReference>
<keyword evidence="7 8" id="KW-0133">Cell shape</keyword>
<dbReference type="SUPFAM" id="SSF51984">
    <property type="entry name" value="MurCD N-terminal domain"/>
    <property type="match status" value="1"/>
</dbReference>
<evidence type="ECO:0000256" key="2">
    <source>
        <dbReference type="ARBA" id="ARBA00004752"/>
    </source>
</evidence>
<dbReference type="InterPro" id="IPR004101">
    <property type="entry name" value="Mur_ligase_C"/>
</dbReference>
<comment type="similarity">
    <text evidence="7">Belongs to the MurCDEF family.</text>
</comment>
<comment type="function">
    <text evidence="7 8">Cell wall formation. Catalyzes the addition of glutamate to the nucleotide precursor UDP-N-acetylmuramoyl-L-alanine (UMA).</text>
</comment>
<feature type="domain" description="Mur ligase C-terminal" evidence="10">
    <location>
        <begin position="348"/>
        <end position="457"/>
    </location>
</feature>
<dbReference type="InterPro" id="IPR013221">
    <property type="entry name" value="Mur_ligase_cen"/>
</dbReference>
<dbReference type="EC" id="6.3.2.9" evidence="7 8"/>
<dbReference type="Proteomes" id="UP000317691">
    <property type="component" value="Unassembled WGS sequence"/>
</dbReference>
<keyword evidence="4 7" id="KW-0436">Ligase</keyword>
<keyword evidence="7 8" id="KW-0573">Peptidoglycan synthesis</keyword>
<dbReference type="Gene3D" id="3.40.50.720">
    <property type="entry name" value="NAD(P)-binding Rossmann-like Domain"/>
    <property type="match status" value="1"/>
</dbReference>
<dbReference type="GO" id="GO:0008360">
    <property type="term" value="P:regulation of cell shape"/>
    <property type="evidence" value="ECO:0007669"/>
    <property type="project" value="UniProtKB-KW"/>
</dbReference>
<keyword evidence="6 7" id="KW-0067">ATP-binding</keyword>
<evidence type="ECO:0000256" key="1">
    <source>
        <dbReference type="ARBA" id="ARBA00004496"/>
    </source>
</evidence>
<comment type="catalytic activity">
    <reaction evidence="7 8">
        <text>UDP-N-acetyl-alpha-D-muramoyl-L-alanine + D-glutamate + ATP = UDP-N-acetyl-alpha-D-muramoyl-L-alanyl-D-glutamate + ADP + phosphate + H(+)</text>
        <dbReference type="Rhea" id="RHEA:16429"/>
        <dbReference type="ChEBI" id="CHEBI:15378"/>
        <dbReference type="ChEBI" id="CHEBI:29986"/>
        <dbReference type="ChEBI" id="CHEBI:30616"/>
        <dbReference type="ChEBI" id="CHEBI:43474"/>
        <dbReference type="ChEBI" id="CHEBI:83898"/>
        <dbReference type="ChEBI" id="CHEBI:83900"/>
        <dbReference type="ChEBI" id="CHEBI:456216"/>
        <dbReference type="EC" id="6.3.2.9"/>
    </reaction>
</comment>
<keyword evidence="7 8" id="KW-0961">Cell wall biogenesis/degradation</keyword>
<keyword evidence="7 8" id="KW-0131">Cell cycle</keyword>
<reference evidence="12 13" key="1">
    <citation type="journal article" date="2019" name="Nat. Microbiol.">
        <title>Mediterranean grassland soil C-N compound turnover is dependent on rainfall and depth, and is mediated by genomically divergent microorganisms.</title>
        <authorList>
            <person name="Diamond S."/>
            <person name="Andeer P.F."/>
            <person name="Li Z."/>
            <person name="Crits-Christoph A."/>
            <person name="Burstein D."/>
            <person name="Anantharaman K."/>
            <person name="Lane K.R."/>
            <person name="Thomas B.C."/>
            <person name="Pan C."/>
            <person name="Northen T.R."/>
            <person name="Banfield J.F."/>
        </authorList>
    </citation>
    <scope>NUCLEOTIDE SEQUENCE [LARGE SCALE GENOMIC DNA]</scope>
    <source>
        <strain evidence="12">WS_9</strain>
    </source>
</reference>
<comment type="pathway">
    <text evidence="2 7 8">Cell wall biogenesis; peptidoglycan biosynthesis.</text>
</comment>
<dbReference type="Pfam" id="PF08245">
    <property type="entry name" value="Mur_ligase_M"/>
    <property type="match status" value="1"/>
</dbReference>
<keyword evidence="3 7" id="KW-0963">Cytoplasm</keyword>
<dbReference type="Gene3D" id="3.40.1190.10">
    <property type="entry name" value="Mur-like, catalytic domain"/>
    <property type="match status" value="1"/>
</dbReference>
<feature type="domain" description="Mur ligase central" evidence="11">
    <location>
        <begin position="148"/>
        <end position="326"/>
    </location>
</feature>
<feature type="binding site" evidence="7">
    <location>
        <begin position="150"/>
        <end position="156"/>
    </location>
    <ligand>
        <name>ATP</name>
        <dbReference type="ChEBI" id="CHEBI:30616"/>
    </ligand>
</feature>
<gene>
    <name evidence="7 12" type="primary">murD</name>
    <name evidence="12" type="ORF">E6K79_06880</name>
</gene>
<dbReference type="PANTHER" id="PTHR43692:SF1">
    <property type="entry name" value="UDP-N-ACETYLMURAMOYLALANINE--D-GLUTAMATE LIGASE"/>
    <property type="match status" value="1"/>
</dbReference>
<evidence type="ECO:0000256" key="8">
    <source>
        <dbReference type="RuleBase" id="RU003664"/>
    </source>
</evidence>
<comment type="caution">
    <text evidence="12">The sequence shown here is derived from an EMBL/GenBank/DDBJ whole genome shotgun (WGS) entry which is preliminary data.</text>
</comment>
<feature type="region of interest" description="Disordered" evidence="9">
    <location>
        <begin position="1"/>
        <end position="29"/>
    </location>
</feature>
<dbReference type="NCBIfam" id="TIGR01087">
    <property type="entry name" value="murD"/>
    <property type="match status" value="1"/>
</dbReference>
<dbReference type="GO" id="GO:0005524">
    <property type="term" value="F:ATP binding"/>
    <property type="evidence" value="ECO:0007669"/>
    <property type="project" value="UniProtKB-UniRule"/>
</dbReference>
<dbReference type="AlphaFoldDB" id="A0A538TMA6"/>
<evidence type="ECO:0000256" key="4">
    <source>
        <dbReference type="ARBA" id="ARBA00022598"/>
    </source>
</evidence>
<dbReference type="GO" id="GO:0051301">
    <property type="term" value="P:cell division"/>
    <property type="evidence" value="ECO:0007669"/>
    <property type="project" value="UniProtKB-KW"/>
</dbReference>
<dbReference type="UniPathway" id="UPA00219"/>
<dbReference type="InterPro" id="IPR036615">
    <property type="entry name" value="Mur_ligase_C_dom_sf"/>
</dbReference>
<dbReference type="SUPFAM" id="SSF53623">
    <property type="entry name" value="MurD-like peptide ligases, catalytic domain"/>
    <property type="match status" value="1"/>
</dbReference>
<dbReference type="Gene3D" id="3.90.190.20">
    <property type="entry name" value="Mur ligase, C-terminal domain"/>
    <property type="match status" value="1"/>
</dbReference>
<evidence type="ECO:0000256" key="7">
    <source>
        <dbReference type="HAMAP-Rule" id="MF_00639"/>
    </source>
</evidence>
<evidence type="ECO:0000313" key="12">
    <source>
        <dbReference type="EMBL" id="TMQ64754.1"/>
    </source>
</evidence>
<dbReference type="InterPro" id="IPR036565">
    <property type="entry name" value="Mur-like_cat_sf"/>
</dbReference>
<name>A0A538TMA6_UNCEI</name>
<dbReference type="GO" id="GO:0009252">
    <property type="term" value="P:peptidoglycan biosynthetic process"/>
    <property type="evidence" value="ECO:0007669"/>
    <property type="project" value="UniProtKB-UniRule"/>
</dbReference>
<dbReference type="Pfam" id="PF21799">
    <property type="entry name" value="MurD-like_N"/>
    <property type="match status" value="1"/>
</dbReference>